<dbReference type="RefSeq" id="WP_129460271.1">
    <property type="nucleotide sequence ID" value="NZ_SBKN01000001.1"/>
</dbReference>
<dbReference type="Proteomes" id="UP000289857">
    <property type="component" value="Unassembled WGS sequence"/>
</dbReference>
<dbReference type="OrthoDB" id="1446480at2"/>
<proteinExistence type="predicted"/>
<comment type="caution">
    <text evidence="1">The sequence shown here is derived from an EMBL/GenBank/DDBJ whole genome shotgun (WGS) entry which is preliminary data.</text>
</comment>
<sequence length="143" mass="15726">MKAIAIVLFTLLMGKGCSGNGAELALAKLTYTAQSRGVNKVITIQNQDISVESGRGKDATVTVSTISEGDWNDLVRQFDKIELEKMETYADPSQERFHDGAAIANLTVEYNGKVYRSKDFDHGNPPKELKALVDKIFSLISEK</sequence>
<name>A0A4Q1KDG6_9FLAO</name>
<gene>
    <name evidence="1" type="ORF">EQG61_02290</name>
</gene>
<dbReference type="EMBL" id="SBKN01000001">
    <property type="protein sequence ID" value="RXR24293.1"/>
    <property type="molecule type" value="Genomic_DNA"/>
</dbReference>
<protein>
    <submittedName>
        <fullName evidence="1">Uncharacterized protein</fullName>
    </submittedName>
</protein>
<reference evidence="2" key="1">
    <citation type="submission" date="2019-01" db="EMBL/GenBank/DDBJ databases">
        <title>Cytophagaceae bacterium strain CAR-16.</title>
        <authorList>
            <person name="Chen W.-M."/>
        </authorList>
    </citation>
    <scope>NUCLEOTIDE SEQUENCE [LARGE SCALE GENOMIC DNA]</scope>
    <source>
        <strain evidence="2">WWJ-16</strain>
    </source>
</reference>
<keyword evidence="2" id="KW-1185">Reference proteome</keyword>
<accession>A0A4Q1KDG6</accession>
<evidence type="ECO:0000313" key="1">
    <source>
        <dbReference type="EMBL" id="RXR24293.1"/>
    </source>
</evidence>
<evidence type="ECO:0000313" key="2">
    <source>
        <dbReference type="Proteomes" id="UP000289857"/>
    </source>
</evidence>
<dbReference type="AlphaFoldDB" id="A0A4Q1KDG6"/>
<organism evidence="1 2">
    <name type="scientific">Flavobacterium stagni</name>
    <dbReference type="NCBI Taxonomy" id="2506421"/>
    <lineage>
        <taxon>Bacteria</taxon>
        <taxon>Pseudomonadati</taxon>
        <taxon>Bacteroidota</taxon>
        <taxon>Flavobacteriia</taxon>
        <taxon>Flavobacteriales</taxon>
        <taxon>Flavobacteriaceae</taxon>
        <taxon>Flavobacterium</taxon>
    </lineage>
</organism>